<comment type="caution">
    <text evidence="2">The sequence shown here is derived from an EMBL/GenBank/DDBJ whole genome shotgun (WGS) entry which is preliminary data.</text>
</comment>
<feature type="compositionally biased region" description="Polar residues" evidence="1">
    <location>
        <begin position="199"/>
        <end position="208"/>
    </location>
</feature>
<dbReference type="AlphaFoldDB" id="A0AAV5BNF3"/>
<evidence type="ECO:0000256" key="1">
    <source>
        <dbReference type="SAM" id="MobiDB-lite"/>
    </source>
</evidence>
<evidence type="ECO:0000313" key="3">
    <source>
        <dbReference type="Proteomes" id="UP001054889"/>
    </source>
</evidence>
<reference evidence="2" key="1">
    <citation type="journal article" date="2018" name="DNA Res.">
        <title>Multiple hybrid de novo genome assembly of finger millet, an orphan allotetraploid crop.</title>
        <authorList>
            <person name="Hatakeyama M."/>
            <person name="Aluri S."/>
            <person name="Balachadran M.T."/>
            <person name="Sivarajan S.R."/>
            <person name="Patrignani A."/>
            <person name="Gruter S."/>
            <person name="Poveda L."/>
            <person name="Shimizu-Inatsugi R."/>
            <person name="Baeten J."/>
            <person name="Francoijs K.J."/>
            <person name="Nataraja K.N."/>
            <person name="Reddy Y.A.N."/>
            <person name="Phadnis S."/>
            <person name="Ravikumar R.L."/>
            <person name="Schlapbach R."/>
            <person name="Sreeman S.M."/>
            <person name="Shimizu K.K."/>
        </authorList>
    </citation>
    <scope>NUCLEOTIDE SEQUENCE</scope>
</reference>
<protein>
    <submittedName>
        <fullName evidence="2">Uncharacterized protein</fullName>
    </submittedName>
</protein>
<dbReference type="GO" id="GO:0008356">
    <property type="term" value="P:asymmetric cell division"/>
    <property type="evidence" value="ECO:0007669"/>
    <property type="project" value="InterPro"/>
</dbReference>
<dbReference type="EMBL" id="BQKI01000001">
    <property type="protein sequence ID" value="GJM87123.1"/>
    <property type="molecule type" value="Genomic_DNA"/>
</dbReference>
<dbReference type="PANTHER" id="PTHR33476:SF33">
    <property type="entry name" value="OS02G0795200 PROTEIN"/>
    <property type="match status" value="1"/>
</dbReference>
<dbReference type="PANTHER" id="PTHR33476">
    <property type="entry name" value="EMB|CAB62613.1"/>
    <property type="match status" value="1"/>
</dbReference>
<organism evidence="2 3">
    <name type="scientific">Eleusine coracana subsp. coracana</name>
    <dbReference type="NCBI Taxonomy" id="191504"/>
    <lineage>
        <taxon>Eukaryota</taxon>
        <taxon>Viridiplantae</taxon>
        <taxon>Streptophyta</taxon>
        <taxon>Embryophyta</taxon>
        <taxon>Tracheophyta</taxon>
        <taxon>Spermatophyta</taxon>
        <taxon>Magnoliopsida</taxon>
        <taxon>Liliopsida</taxon>
        <taxon>Poales</taxon>
        <taxon>Poaceae</taxon>
        <taxon>PACMAD clade</taxon>
        <taxon>Chloridoideae</taxon>
        <taxon>Cynodonteae</taxon>
        <taxon>Eleusininae</taxon>
        <taxon>Eleusine</taxon>
    </lineage>
</organism>
<name>A0AAV5BNF3_ELECO</name>
<dbReference type="InterPro" id="IPR040348">
    <property type="entry name" value="POLAR-like"/>
</dbReference>
<keyword evidence="3" id="KW-1185">Reference proteome</keyword>
<sequence>MAVEEANAAPAMALPPRASASAPPTVGALLTRASAAVTNRECSSPRSLLSRILHRGRRGGGGGFGCRLRLLPRYCSSGAAKDDVAAAITAREELAPPKVVGSRAEPPRSSLAEKKIAEDALPASLGLGVSLVVLLSKSAAELSRMAELRAQMERVMIDDVKADVRSCNGRPSASDGHADSASVVKEPIACAGSDEEQGALSQSPRWRE</sequence>
<dbReference type="Proteomes" id="UP001054889">
    <property type="component" value="Unassembled WGS sequence"/>
</dbReference>
<feature type="region of interest" description="Disordered" evidence="1">
    <location>
        <begin position="188"/>
        <end position="208"/>
    </location>
</feature>
<proteinExistence type="predicted"/>
<reference evidence="2" key="2">
    <citation type="submission" date="2021-12" db="EMBL/GenBank/DDBJ databases">
        <title>Resequencing data analysis of finger millet.</title>
        <authorList>
            <person name="Hatakeyama M."/>
            <person name="Aluri S."/>
            <person name="Balachadran M.T."/>
            <person name="Sivarajan S.R."/>
            <person name="Poveda L."/>
            <person name="Shimizu-Inatsugi R."/>
            <person name="Schlapbach R."/>
            <person name="Sreeman S.M."/>
            <person name="Shimizu K.K."/>
        </authorList>
    </citation>
    <scope>NUCLEOTIDE SEQUENCE</scope>
</reference>
<evidence type="ECO:0000313" key="2">
    <source>
        <dbReference type="EMBL" id="GJM87123.1"/>
    </source>
</evidence>
<accession>A0AAV5BNF3</accession>
<gene>
    <name evidence="2" type="primary">ga03047</name>
    <name evidence="2" type="ORF">PR202_ga03047</name>
</gene>